<dbReference type="InParanoid" id="D8R171"/>
<dbReference type="STRING" id="88036.D8R171"/>
<dbReference type="Pfam" id="PF01557">
    <property type="entry name" value="FAA_hydrolase"/>
    <property type="match status" value="1"/>
</dbReference>
<gene>
    <name evidence="4" type="ORF">SELMODRAFT_227556</name>
</gene>
<name>D8R171_SELML</name>
<dbReference type="Gene3D" id="3.90.850.10">
    <property type="entry name" value="Fumarylacetoacetase-like, C-terminal domain"/>
    <property type="match status" value="1"/>
</dbReference>
<proteinExistence type="inferred from homology"/>
<evidence type="ECO:0000259" key="3">
    <source>
        <dbReference type="Pfam" id="PF01557"/>
    </source>
</evidence>
<evidence type="ECO:0000313" key="5">
    <source>
        <dbReference type="Proteomes" id="UP000001514"/>
    </source>
</evidence>
<dbReference type="SUPFAM" id="SSF56529">
    <property type="entry name" value="FAH"/>
    <property type="match status" value="1"/>
</dbReference>
<dbReference type="GO" id="GO:0050163">
    <property type="term" value="F:oxaloacetate tautomerase activity"/>
    <property type="evidence" value="ECO:0007669"/>
    <property type="project" value="UniProtKB-ARBA"/>
</dbReference>
<dbReference type="InterPro" id="IPR011234">
    <property type="entry name" value="Fumarylacetoacetase-like_C"/>
</dbReference>
<evidence type="ECO:0000256" key="1">
    <source>
        <dbReference type="ARBA" id="ARBA00010211"/>
    </source>
</evidence>
<dbReference type="InterPro" id="IPR036663">
    <property type="entry name" value="Fumarylacetoacetase_C_sf"/>
</dbReference>
<dbReference type="Gramene" id="EFJ34215">
    <property type="protein sequence ID" value="EFJ34215"/>
    <property type="gene ID" value="SELMODRAFT_227556"/>
</dbReference>
<keyword evidence="2" id="KW-0479">Metal-binding</keyword>
<dbReference type="GO" id="GO:0006107">
    <property type="term" value="P:oxaloacetate metabolic process"/>
    <property type="evidence" value="ECO:0007669"/>
    <property type="project" value="UniProtKB-ARBA"/>
</dbReference>
<evidence type="ECO:0000256" key="2">
    <source>
        <dbReference type="ARBA" id="ARBA00022723"/>
    </source>
</evidence>
<dbReference type="FunFam" id="3.90.850.10:FF:000002">
    <property type="entry name" value="2-hydroxyhepta-2,4-diene-1,7-dioate isomerase"/>
    <property type="match status" value="1"/>
</dbReference>
<sequence>MLKLITFLSQGDARVGVVRGGRMWPLDDVLSANASKHDMVAVIRDWDAIRKSLKLESPGLELTDIELQAPIPRPSGAIMCIGKNYRDHVKEMDKWKTAPALSAQDVPKNPIVFTKAPQSVIGPGAAIKYPHGLSSQVDYEAELAVIIGKPGRAIKRENALEHVFGYTILNDVTARDLQKRHQQWFIGKSCDTFCPMGPWIVPATEINGEDLRIQCWINDELRQDGRTSDMIFPIPELIETISAGITLQTGDIIATGTPSGVGSGFDPPKHLLPGDKIRIAIENIGELLNTVE</sequence>
<accession>D8R171</accession>
<keyword evidence="5" id="KW-1185">Reference proteome</keyword>
<dbReference type="AlphaFoldDB" id="D8R171"/>
<dbReference type="OrthoDB" id="411064at2759"/>
<dbReference type="GO" id="GO:0046872">
    <property type="term" value="F:metal ion binding"/>
    <property type="evidence" value="ECO:0007669"/>
    <property type="project" value="UniProtKB-KW"/>
</dbReference>
<dbReference type="PANTHER" id="PTHR11820:SF7">
    <property type="entry name" value="ACYLPYRUVASE FAHD1, MITOCHONDRIAL"/>
    <property type="match status" value="1"/>
</dbReference>
<dbReference type="KEGG" id="smo:SELMODRAFT_227556"/>
<dbReference type="GO" id="GO:0018773">
    <property type="term" value="F:acetylpyruvate hydrolase activity"/>
    <property type="evidence" value="ECO:0000318"/>
    <property type="project" value="GO_Central"/>
</dbReference>
<dbReference type="PANTHER" id="PTHR11820">
    <property type="entry name" value="ACYLPYRUVASE"/>
    <property type="match status" value="1"/>
</dbReference>
<organism evidence="5">
    <name type="scientific">Selaginella moellendorffii</name>
    <name type="common">Spikemoss</name>
    <dbReference type="NCBI Taxonomy" id="88036"/>
    <lineage>
        <taxon>Eukaryota</taxon>
        <taxon>Viridiplantae</taxon>
        <taxon>Streptophyta</taxon>
        <taxon>Embryophyta</taxon>
        <taxon>Tracheophyta</taxon>
        <taxon>Lycopodiopsida</taxon>
        <taxon>Selaginellales</taxon>
        <taxon>Selaginellaceae</taxon>
        <taxon>Selaginella</taxon>
    </lineage>
</organism>
<reference evidence="4 5" key="1">
    <citation type="journal article" date="2011" name="Science">
        <title>The Selaginella genome identifies genetic changes associated with the evolution of vascular plants.</title>
        <authorList>
            <person name="Banks J.A."/>
            <person name="Nishiyama T."/>
            <person name="Hasebe M."/>
            <person name="Bowman J.L."/>
            <person name="Gribskov M."/>
            <person name="dePamphilis C."/>
            <person name="Albert V.A."/>
            <person name="Aono N."/>
            <person name="Aoyama T."/>
            <person name="Ambrose B.A."/>
            <person name="Ashton N.W."/>
            <person name="Axtell M.J."/>
            <person name="Barker E."/>
            <person name="Barker M.S."/>
            <person name="Bennetzen J.L."/>
            <person name="Bonawitz N.D."/>
            <person name="Chapple C."/>
            <person name="Cheng C."/>
            <person name="Correa L.G."/>
            <person name="Dacre M."/>
            <person name="DeBarry J."/>
            <person name="Dreyer I."/>
            <person name="Elias M."/>
            <person name="Engstrom E.M."/>
            <person name="Estelle M."/>
            <person name="Feng L."/>
            <person name="Finet C."/>
            <person name="Floyd S.K."/>
            <person name="Frommer W.B."/>
            <person name="Fujita T."/>
            <person name="Gramzow L."/>
            <person name="Gutensohn M."/>
            <person name="Harholt J."/>
            <person name="Hattori M."/>
            <person name="Heyl A."/>
            <person name="Hirai T."/>
            <person name="Hiwatashi Y."/>
            <person name="Ishikawa M."/>
            <person name="Iwata M."/>
            <person name="Karol K.G."/>
            <person name="Koehler B."/>
            <person name="Kolukisaoglu U."/>
            <person name="Kubo M."/>
            <person name="Kurata T."/>
            <person name="Lalonde S."/>
            <person name="Li K."/>
            <person name="Li Y."/>
            <person name="Litt A."/>
            <person name="Lyons E."/>
            <person name="Manning G."/>
            <person name="Maruyama T."/>
            <person name="Michael T.P."/>
            <person name="Mikami K."/>
            <person name="Miyazaki S."/>
            <person name="Morinaga S."/>
            <person name="Murata T."/>
            <person name="Mueller-Roeber B."/>
            <person name="Nelson D.R."/>
            <person name="Obara M."/>
            <person name="Oguri Y."/>
            <person name="Olmstead R.G."/>
            <person name="Onodera N."/>
            <person name="Petersen B.L."/>
            <person name="Pils B."/>
            <person name="Prigge M."/>
            <person name="Rensing S.A."/>
            <person name="Riano-Pachon D.M."/>
            <person name="Roberts A.W."/>
            <person name="Sato Y."/>
            <person name="Scheller H.V."/>
            <person name="Schulz B."/>
            <person name="Schulz C."/>
            <person name="Shakirov E.V."/>
            <person name="Shibagaki N."/>
            <person name="Shinohara N."/>
            <person name="Shippen D.E."/>
            <person name="Soerensen I."/>
            <person name="Sotooka R."/>
            <person name="Sugimoto N."/>
            <person name="Sugita M."/>
            <person name="Sumikawa N."/>
            <person name="Tanurdzic M."/>
            <person name="Theissen G."/>
            <person name="Ulvskov P."/>
            <person name="Wakazuki S."/>
            <person name="Weng J.K."/>
            <person name="Willats W.W."/>
            <person name="Wipf D."/>
            <person name="Wolf P.G."/>
            <person name="Yang L."/>
            <person name="Zimmer A.D."/>
            <person name="Zhu Q."/>
            <person name="Mitros T."/>
            <person name="Hellsten U."/>
            <person name="Loque D."/>
            <person name="Otillar R."/>
            <person name="Salamov A."/>
            <person name="Schmutz J."/>
            <person name="Shapiro H."/>
            <person name="Lindquist E."/>
            <person name="Lucas S."/>
            <person name="Rokhsar D."/>
            <person name="Grigoriev I.V."/>
        </authorList>
    </citation>
    <scope>NUCLEOTIDE SEQUENCE [LARGE SCALE GENOMIC DNA]</scope>
</reference>
<dbReference type="OMA" id="CNKIVAP"/>
<dbReference type="EMBL" id="GL377570">
    <property type="protein sequence ID" value="EFJ34215.1"/>
    <property type="molecule type" value="Genomic_DNA"/>
</dbReference>
<dbReference type="eggNOG" id="KOG1535">
    <property type="taxonomic scope" value="Eukaryota"/>
</dbReference>
<feature type="domain" description="Fumarylacetoacetase-like C-terminal" evidence="3">
    <location>
        <begin position="78"/>
        <end position="291"/>
    </location>
</feature>
<protein>
    <recommendedName>
        <fullName evidence="3">Fumarylacetoacetase-like C-terminal domain-containing protein</fullName>
    </recommendedName>
</protein>
<dbReference type="Proteomes" id="UP000001514">
    <property type="component" value="Unassembled WGS sequence"/>
</dbReference>
<dbReference type="HOGENOM" id="CLU_028458_3_1_1"/>
<comment type="similarity">
    <text evidence="1">Belongs to the FAH family.</text>
</comment>
<evidence type="ECO:0000313" key="4">
    <source>
        <dbReference type="EMBL" id="EFJ34215.1"/>
    </source>
</evidence>